<accession>A0ABW2CSF0</accession>
<evidence type="ECO:0000313" key="3">
    <source>
        <dbReference type="EMBL" id="MFC6884662.1"/>
    </source>
</evidence>
<dbReference type="GO" id="GO:0016787">
    <property type="term" value="F:hydrolase activity"/>
    <property type="evidence" value="ECO:0007669"/>
    <property type="project" value="UniProtKB-KW"/>
</dbReference>
<feature type="region of interest" description="Disordered" evidence="1">
    <location>
        <begin position="144"/>
        <end position="170"/>
    </location>
</feature>
<feature type="region of interest" description="Disordered" evidence="1">
    <location>
        <begin position="1"/>
        <end position="39"/>
    </location>
</feature>
<keyword evidence="3" id="KW-0378">Hydrolase</keyword>
<evidence type="ECO:0000256" key="1">
    <source>
        <dbReference type="SAM" id="MobiDB-lite"/>
    </source>
</evidence>
<dbReference type="InterPro" id="IPR000073">
    <property type="entry name" value="AB_hydrolase_1"/>
</dbReference>
<dbReference type="RefSeq" id="WP_160823334.1">
    <property type="nucleotide sequence ID" value="NZ_JBHSXS010000029.1"/>
</dbReference>
<reference evidence="4" key="1">
    <citation type="journal article" date="2019" name="Int. J. Syst. Evol. Microbiol.">
        <title>The Global Catalogue of Microorganisms (GCM) 10K type strain sequencing project: providing services to taxonomists for standard genome sequencing and annotation.</title>
        <authorList>
            <consortium name="The Broad Institute Genomics Platform"/>
            <consortium name="The Broad Institute Genome Sequencing Center for Infectious Disease"/>
            <person name="Wu L."/>
            <person name="Ma J."/>
        </authorList>
    </citation>
    <scope>NUCLEOTIDE SEQUENCE [LARGE SCALE GENOMIC DNA]</scope>
    <source>
        <strain evidence="4">JCM 3369</strain>
    </source>
</reference>
<evidence type="ECO:0000313" key="4">
    <source>
        <dbReference type="Proteomes" id="UP001596380"/>
    </source>
</evidence>
<dbReference type="InterPro" id="IPR029058">
    <property type="entry name" value="AB_hydrolase_fold"/>
</dbReference>
<comment type="caution">
    <text evidence="3">The sequence shown here is derived from an EMBL/GenBank/DDBJ whole genome shotgun (WGS) entry which is preliminary data.</text>
</comment>
<dbReference type="SUPFAM" id="SSF53474">
    <property type="entry name" value="alpha/beta-Hydrolases"/>
    <property type="match status" value="1"/>
</dbReference>
<dbReference type="Pfam" id="PF00561">
    <property type="entry name" value="Abhydrolase_1"/>
    <property type="match status" value="1"/>
</dbReference>
<feature type="domain" description="AB hydrolase-1" evidence="2">
    <location>
        <begin position="45"/>
        <end position="163"/>
    </location>
</feature>
<keyword evidence="4" id="KW-1185">Reference proteome</keyword>
<proteinExistence type="predicted"/>
<dbReference type="EMBL" id="JBHSXS010000029">
    <property type="protein sequence ID" value="MFC6884662.1"/>
    <property type="molecule type" value="Genomic_DNA"/>
</dbReference>
<evidence type="ECO:0000259" key="2">
    <source>
        <dbReference type="Pfam" id="PF00561"/>
    </source>
</evidence>
<protein>
    <submittedName>
        <fullName evidence="3">Alpha/beta fold hydrolase</fullName>
    </submittedName>
</protein>
<organism evidence="3 4">
    <name type="scientific">Actinomadura yumaensis</name>
    <dbReference type="NCBI Taxonomy" id="111807"/>
    <lineage>
        <taxon>Bacteria</taxon>
        <taxon>Bacillati</taxon>
        <taxon>Actinomycetota</taxon>
        <taxon>Actinomycetes</taxon>
        <taxon>Streptosporangiales</taxon>
        <taxon>Thermomonosporaceae</taxon>
        <taxon>Actinomadura</taxon>
    </lineage>
</organism>
<sequence>MSEVTERGARFPVRTVDPRGGTSHGPPNGPRAGARADPPVVAFVPGPLPDDLEGFHHALAGPLAEAGARAVLYEQPASGPAGPTARGPATDGAVADLFAVLDGLGHRDPVYLVATGLGGAAALNAALARPERVAGLVLIEAYGPTGHEDAPPEDTPNRPNRPAPAMDGQRPADISAFEPVRPDDLAGIRCPLLAVYGERSDIAGAGRLLLRTVPDCTLHVLPGHVRTAFRDGTAPLLEIMLPWLAHHAGTRVPAATAETAPTTAAPVAATTVPARAASVPATTAATTTAAAAASGATAAATASGAIAAAPSLGASAGASAGRAVSGGVASAGVVAPGAVVRGGLGIGGVA</sequence>
<dbReference type="Gene3D" id="3.40.50.1820">
    <property type="entry name" value="alpha/beta hydrolase"/>
    <property type="match status" value="2"/>
</dbReference>
<dbReference type="Proteomes" id="UP001596380">
    <property type="component" value="Unassembled WGS sequence"/>
</dbReference>
<name>A0ABW2CSF0_9ACTN</name>
<gene>
    <name evidence="3" type="ORF">ACFQKB_33225</name>
</gene>